<feature type="region of interest" description="Disordered" evidence="4">
    <location>
        <begin position="1"/>
        <end position="87"/>
    </location>
</feature>
<feature type="repeat" description="ANK" evidence="3">
    <location>
        <begin position="249"/>
        <end position="281"/>
    </location>
</feature>
<feature type="compositionally biased region" description="Basic and acidic residues" evidence="4">
    <location>
        <begin position="657"/>
        <end position="678"/>
    </location>
</feature>
<feature type="repeat" description="ANK" evidence="3">
    <location>
        <begin position="150"/>
        <end position="182"/>
    </location>
</feature>
<accession>A0A8H4BBC5</accession>
<feature type="repeat" description="ANK" evidence="3">
    <location>
        <begin position="84"/>
        <end position="116"/>
    </location>
</feature>
<evidence type="ECO:0000256" key="4">
    <source>
        <dbReference type="SAM" id="MobiDB-lite"/>
    </source>
</evidence>
<name>A0A8H4BBC5_MUCCL</name>
<dbReference type="PROSITE" id="PS50297">
    <property type="entry name" value="ANK_REP_REGION"/>
    <property type="match status" value="9"/>
</dbReference>
<feature type="compositionally biased region" description="Basic residues" evidence="4">
    <location>
        <begin position="409"/>
        <end position="421"/>
    </location>
</feature>
<dbReference type="InterPro" id="IPR002110">
    <property type="entry name" value="Ankyrin_rpt"/>
</dbReference>
<dbReference type="SUPFAM" id="SSF48403">
    <property type="entry name" value="Ankyrin repeat"/>
    <property type="match status" value="2"/>
</dbReference>
<dbReference type="InterPro" id="IPR036770">
    <property type="entry name" value="Ankyrin_rpt-contain_sf"/>
</dbReference>
<gene>
    <name evidence="5" type="ORF">FB192DRAFT_1460867</name>
</gene>
<evidence type="ECO:0000256" key="2">
    <source>
        <dbReference type="ARBA" id="ARBA00023043"/>
    </source>
</evidence>
<dbReference type="AlphaFoldDB" id="A0A8H4BBC5"/>
<dbReference type="Proteomes" id="UP000469890">
    <property type="component" value="Unassembled WGS sequence"/>
</dbReference>
<dbReference type="Pfam" id="PF12796">
    <property type="entry name" value="Ank_2"/>
    <property type="match status" value="3"/>
</dbReference>
<dbReference type="EMBL" id="JAAECE010000007">
    <property type="protein sequence ID" value="KAF1798523.1"/>
    <property type="molecule type" value="Genomic_DNA"/>
</dbReference>
<sequence length="883" mass="98676">MLHSISKSALSKVSSPPDLLPNIRKTADSMHANTDEEDDDDMVNYKPQKKKRSRLLTHSSSPEPAAVKKSLKKAYQNPNRKDKAGRTKIFSATTAGHLDKVKELVDCGADVNFKDNAGWTPLHEAALKGQYEIADYLIQQGAEVNVRGFGLDTPLHDACNSNSPECVQLLVDAGADVFALNEAEKRPIDVCTDATCQRIVEIRMKQLDQLLARDNDGRSSLHRACLANKLEKVQSLIKQGADVHAKDNEDATPLHLSCACGHVDIVKLLIDQDAIINILGTHQMDTPLHEASRHGHEEIVRLLIAAGADVNMEDKAGNKPYHVSAAFPTIRQMLTARMDEVRLEKEACNALDEIASKTASRNEPVRQLTREERKIQNYLRTFANMDSGKQQQQQQQQQLDEYTGPITLPKRRKRTTSRRKSLSVESDASASKKANVVKLDASKKDTSGRTHLHKYAKRGDVGSVEALLELGADANEKDYAGWTALHEAALNGHLKVVKLLLKYGADVNSKGADLDTPLHDATENNHCDIVELLLERGADPFARNVHDAEPIDIATEHEYQDIMLVLQAANPVVKKKRNRKVLVKKEDISNDNEPIATDSVPLKNASNHAKPHTKKRRLIQAADLEKSPSLAPDEKEDDEEEDLDDIPLPRRRRKHSRNSDSDLVEVKQEPGAHGREALTRSSPLRHAPPPPPSKKNLFNVSTASSLTQSDIPAEQQQLHSPIHTPPPENWGKERECNYTPLYTVQANPQSSVYYLVDLQVSLFLGLSLEEFWSSYSYLTLKRTPVHSESKARLWPTLNSMIRQDKAVFIESSLYFIPFDDIVDIIKRDFSQLSDKILTITLDIGHSPEPQEPQKKKLCSLPPKIAMKMKKCGYKFQQYTTSTS</sequence>
<dbReference type="PANTHER" id="PTHR24171">
    <property type="entry name" value="ANKYRIN REPEAT DOMAIN-CONTAINING PROTEIN 39-RELATED"/>
    <property type="match status" value="1"/>
</dbReference>
<dbReference type="PRINTS" id="PR01415">
    <property type="entry name" value="ANKYRIN"/>
</dbReference>
<dbReference type="Gene3D" id="1.25.40.20">
    <property type="entry name" value="Ankyrin repeat-containing domain"/>
    <property type="match status" value="4"/>
</dbReference>
<evidence type="ECO:0000313" key="5">
    <source>
        <dbReference type="EMBL" id="KAF1798523.1"/>
    </source>
</evidence>
<dbReference type="GO" id="GO:0085020">
    <property type="term" value="P:protein K6-linked ubiquitination"/>
    <property type="evidence" value="ECO:0007669"/>
    <property type="project" value="TreeGrafter"/>
</dbReference>
<feature type="repeat" description="ANK" evidence="3">
    <location>
        <begin position="480"/>
        <end position="512"/>
    </location>
</feature>
<feature type="compositionally biased region" description="Acidic residues" evidence="4">
    <location>
        <begin position="634"/>
        <end position="645"/>
    </location>
</feature>
<dbReference type="GO" id="GO:0004842">
    <property type="term" value="F:ubiquitin-protein transferase activity"/>
    <property type="evidence" value="ECO:0007669"/>
    <property type="project" value="TreeGrafter"/>
</dbReference>
<feature type="repeat" description="ANK" evidence="3">
    <location>
        <begin position="447"/>
        <end position="479"/>
    </location>
</feature>
<proteinExistence type="predicted"/>
<organism evidence="5 6">
    <name type="scientific">Mucor circinelloides f. lusitanicus</name>
    <name type="common">Mucor racemosus var. lusitanicus</name>
    <dbReference type="NCBI Taxonomy" id="29924"/>
    <lineage>
        <taxon>Eukaryota</taxon>
        <taxon>Fungi</taxon>
        <taxon>Fungi incertae sedis</taxon>
        <taxon>Mucoromycota</taxon>
        <taxon>Mucoromycotina</taxon>
        <taxon>Mucoromycetes</taxon>
        <taxon>Mucorales</taxon>
        <taxon>Mucorineae</taxon>
        <taxon>Mucoraceae</taxon>
        <taxon>Mucor</taxon>
    </lineage>
</organism>
<keyword evidence="1" id="KW-0677">Repeat</keyword>
<protein>
    <submittedName>
        <fullName evidence="5">Ankyrin repeat-containing domain protein</fullName>
    </submittedName>
</protein>
<keyword evidence="2 3" id="KW-0040">ANK repeat</keyword>
<feature type="repeat" description="ANK" evidence="3">
    <location>
        <begin position="283"/>
        <end position="315"/>
    </location>
</feature>
<feature type="compositionally biased region" description="Low complexity" evidence="4">
    <location>
        <begin position="1"/>
        <end position="15"/>
    </location>
</feature>
<dbReference type="SMART" id="SM00248">
    <property type="entry name" value="ANK"/>
    <property type="match status" value="9"/>
</dbReference>
<feature type="repeat" description="ANK" evidence="3">
    <location>
        <begin position="216"/>
        <end position="248"/>
    </location>
</feature>
<comment type="caution">
    <text evidence="5">The sequence shown here is derived from an EMBL/GenBank/DDBJ whole genome shotgun (WGS) entry which is preliminary data.</text>
</comment>
<feature type="repeat" description="ANK" evidence="3">
    <location>
        <begin position="117"/>
        <end position="149"/>
    </location>
</feature>
<evidence type="ECO:0000256" key="1">
    <source>
        <dbReference type="ARBA" id="ARBA00022737"/>
    </source>
</evidence>
<feature type="region of interest" description="Disordered" evidence="4">
    <location>
        <begin position="384"/>
        <end position="429"/>
    </location>
</feature>
<dbReference type="PROSITE" id="PS50088">
    <property type="entry name" value="ANK_REPEAT"/>
    <property type="match status" value="9"/>
</dbReference>
<reference evidence="5 6" key="1">
    <citation type="submission" date="2019-09" db="EMBL/GenBank/DDBJ databases">
        <authorList>
            <consortium name="DOE Joint Genome Institute"/>
            <person name="Mondo S.J."/>
            <person name="Navarro-Mendoza M.I."/>
            <person name="Perez-Arques C."/>
            <person name="Panchal S."/>
            <person name="Nicolas F.E."/>
            <person name="Ganguly P."/>
            <person name="Pangilinan J."/>
            <person name="Grigoriev I."/>
            <person name="Heitman J."/>
            <person name="Sanya K."/>
            <person name="Garre V."/>
        </authorList>
    </citation>
    <scope>NUCLEOTIDE SEQUENCE [LARGE SCALE GENOMIC DNA]</scope>
    <source>
        <strain evidence="5 6">MU402</strain>
    </source>
</reference>
<evidence type="ECO:0000256" key="3">
    <source>
        <dbReference type="PROSITE-ProRule" id="PRU00023"/>
    </source>
</evidence>
<dbReference type="Pfam" id="PF00023">
    <property type="entry name" value="Ank"/>
    <property type="match status" value="2"/>
</dbReference>
<feature type="compositionally biased region" description="Polar residues" evidence="4">
    <location>
        <begin position="696"/>
        <end position="719"/>
    </location>
</feature>
<feature type="compositionally biased region" description="Basic residues" evidence="4">
    <location>
        <begin position="609"/>
        <end position="618"/>
    </location>
</feature>
<dbReference type="PANTHER" id="PTHR24171:SF8">
    <property type="entry name" value="BRCA1-ASSOCIATED RING DOMAIN PROTEIN 1"/>
    <property type="match status" value="1"/>
</dbReference>
<feature type="region of interest" description="Disordered" evidence="4">
    <location>
        <begin position="591"/>
        <end position="732"/>
    </location>
</feature>
<feature type="repeat" description="ANK" evidence="3">
    <location>
        <begin position="513"/>
        <end position="545"/>
    </location>
</feature>
<evidence type="ECO:0000313" key="6">
    <source>
        <dbReference type="Proteomes" id="UP000469890"/>
    </source>
</evidence>